<dbReference type="PANTHER" id="PTHR24060">
    <property type="entry name" value="METABOTROPIC GLUTAMATE RECEPTOR"/>
    <property type="match status" value="1"/>
</dbReference>
<dbReference type="InterPro" id="IPR038550">
    <property type="entry name" value="GPCR_3_9-Cys_sf"/>
</dbReference>
<keyword evidence="9" id="KW-0807">Transducer</keyword>
<evidence type="ECO:0000256" key="6">
    <source>
        <dbReference type="ARBA" id="ARBA00023136"/>
    </source>
</evidence>
<keyword evidence="3 10" id="KW-0812">Transmembrane</keyword>
<dbReference type="InterPro" id="IPR000337">
    <property type="entry name" value="GPCR_3"/>
</dbReference>
<feature type="transmembrane region" description="Helical" evidence="10">
    <location>
        <begin position="381"/>
        <end position="405"/>
    </location>
</feature>
<dbReference type="Gene3D" id="3.40.50.2300">
    <property type="match status" value="2"/>
</dbReference>
<keyword evidence="13" id="KW-1185">Reference proteome</keyword>
<evidence type="ECO:0000256" key="10">
    <source>
        <dbReference type="SAM" id="Phobius"/>
    </source>
</evidence>
<evidence type="ECO:0000256" key="5">
    <source>
        <dbReference type="ARBA" id="ARBA00023040"/>
    </source>
</evidence>
<evidence type="ECO:0000256" key="2">
    <source>
        <dbReference type="ARBA" id="ARBA00022475"/>
    </source>
</evidence>
<evidence type="ECO:0000313" key="13">
    <source>
        <dbReference type="Proteomes" id="UP001497497"/>
    </source>
</evidence>
<evidence type="ECO:0000256" key="8">
    <source>
        <dbReference type="ARBA" id="ARBA00023180"/>
    </source>
</evidence>
<evidence type="ECO:0000256" key="1">
    <source>
        <dbReference type="ARBA" id="ARBA00004651"/>
    </source>
</evidence>
<evidence type="ECO:0000313" key="12">
    <source>
        <dbReference type="EMBL" id="CAL1542760.1"/>
    </source>
</evidence>
<dbReference type="InterPro" id="IPR017978">
    <property type="entry name" value="GPCR_3_C"/>
</dbReference>
<comment type="caution">
    <text evidence="12">The sequence shown here is derived from an EMBL/GenBank/DDBJ whole genome shotgun (WGS) entry which is preliminary data.</text>
</comment>
<feature type="transmembrane region" description="Helical" evidence="10">
    <location>
        <begin position="444"/>
        <end position="469"/>
    </location>
</feature>
<keyword evidence="7" id="KW-0675">Receptor</keyword>
<dbReference type="GO" id="GO:0005886">
    <property type="term" value="C:plasma membrane"/>
    <property type="evidence" value="ECO:0007669"/>
    <property type="project" value="UniProtKB-SubCell"/>
</dbReference>
<keyword evidence="8" id="KW-0325">Glycoprotein</keyword>
<dbReference type="SUPFAM" id="SSF53822">
    <property type="entry name" value="Periplasmic binding protein-like I"/>
    <property type="match status" value="1"/>
</dbReference>
<dbReference type="Gene3D" id="2.10.50.30">
    <property type="entry name" value="GPCR, family 3, nine cysteines domain"/>
    <property type="match status" value="1"/>
</dbReference>
<dbReference type="InterPro" id="IPR028082">
    <property type="entry name" value="Peripla_BP_I"/>
</dbReference>
<dbReference type="Proteomes" id="UP001497497">
    <property type="component" value="Unassembled WGS sequence"/>
</dbReference>
<dbReference type="InterPro" id="IPR001828">
    <property type="entry name" value="ANF_lig-bd_rcpt"/>
</dbReference>
<keyword evidence="6 10" id="KW-0472">Membrane</keyword>
<dbReference type="AlphaFoldDB" id="A0AAV2IBB5"/>
<feature type="domain" description="G-protein coupled receptors family 3 profile" evidence="11">
    <location>
        <begin position="381"/>
        <end position="476"/>
    </location>
</feature>
<name>A0AAV2IBB5_LYMST</name>
<evidence type="ECO:0000256" key="3">
    <source>
        <dbReference type="ARBA" id="ARBA00022692"/>
    </source>
</evidence>
<dbReference type="Pfam" id="PF01094">
    <property type="entry name" value="ANF_receptor"/>
    <property type="match status" value="1"/>
</dbReference>
<feature type="transmembrane region" description="Helical" evidence="10">
    <location>
        <begin position="417"/>
        <end position="438"/>
    </location>
</feature>
<sequence length="515" mass="58710">MPSVQNHIEAVQQFLVLNNWRFVVLIVEQGDEGTEISETFRAWAKLTRICVEVSITLDEMIDNKHIIHLLLSPTTPKVTVVFASKDKLLELVRSIKASNATNRFVWIGNDDLLEVFNTGNLQPGTFIVKYKIQAVPEFQHHFKQLNLTNKNPWFRQAVGKYLQCDNHDCLENVLASYVTSGSQIVPLIYDSVWTFANAVASLLAERCPNRKGQEALRCFKHHRDFFFGHLKTVSDGVTKKSKKFDDDGFVNGLLSIDQIVSSSKHTRPQFDEVATFDTMAKQLKKIKDFSVEYFKFDPAILAIDYKCQKPCARDEYMAGTSKSINQAECCWVCKKCLDNERVSDDGKHCEECPHFHWPAHLEKESVCLPLPTDYFSWYDPLPATLIVVSLVGVIFAVCLILIYWFNRKLDIIKASSIELSIVQLVSIIIGYVAVPVFLQKPSVVTCSIAHCFFSLSFNILYLGMLIKAVRVFRIFQTCRNEMRIKYTSPTFQLIMTLSFVVLEVRIIVTGSICPT</sequence>
<comment type="subcellular location">
    <subcellularLocation>
        <location evidence="1">Cell membrane</location>
        <topology evidence="1">Multi-pass membrane protein</topology>
    </subcellularLocation>
</comment>
<dbReference type="PRINTS" id="PR00248">
    <property type="entry name" value="GPCRMGR"/>
</dbReference>
<protein>
    <recommendedName>
        <fullName evidence="11">G-protein coupled receptors family 3 profile domain-containing protein</fullName>
    </recommendedName>
</protein>
<keyword evidence="2" id="KW-1003">Cell membrane</keyword>
<organism evidence="12 13">
    <name type="scientific">Lymnaea stagnalis</name>
    <name type="common">Great pond snail</name>
    <name type="synonym">Helix stagnalis</name>
    <dbReference type="NCBI Taxonomy" id="6523"/>
    <lineage>
        <taxon>Eukaryota</taxon>
        <taxon>Metazoa</taxon>
        <taxon>Spiralia</taxon>
        <taxon>Lophotrochozoa</taxon>
        <taxon>Mollusca</taxon>
        <taxon>Gastropoda</taxon>
        <taxon>Heterobranchia</taxon>
        <taxon>Euthyneura</taxon>
        <taxon>Panpulmonata</taxon>
        <taxon>Hygrophila</taxon>
        <taxon>Lymnaeoidea</taxon>
        <taxon>Lymnaeidae</taxon>
        <taxon>Lymnaea</taxon>
    </lineage>
</organism>
<reference evidence="12 13" key="1">
    <citation type="submission" date="2024-04" db="EMBL/GenBank/DDBJ databases">
        <authorList>
            <consortium name="Genoscope - CEA"/>
            <person name="William W."/>
        </authorList>
    </citation>
    <scope>NUCLEOTIDE SEQUENCE [LARGE SCALE GENOMIC DNA]</scope>
</reference>
<evidence type="ECO:0000256" key="9">
    <source>
        <dbReference type="ARBA" id="ARBA00023224"/>
    </source>
</evidence>
<evidence type="ECO:0000259" key="11">
    <source>
        <dbReference type="PROSITE" id="PS50259"/>
    </source>
</evidence>
<accession>A0AAV2IBB5</accession>
<dbReference type="InterPro" id="IPR050726">
    <property type="entry name" value="mGluR"/>
</dbReference>
<keyword evidence="4 10" id="KW-1133">Transmembrane helix</keyword>
<dbReference type="GO" id="GO:0004930">
    <property type="term" value="F:G protein-coupled receptor activity"/>
    <property type="evidence" value="ECO:0007669"/>
    <property type="project" value="UniProtKB-KW"/>
</dbReference>
<dbReference type="EMBL" id="CAXITT010000505">
    <property type="protein sequence ID" value="CAL1542760.1"/>
    <property type="molecule type" value="Genomic_DNA"/>
</dbReference>
<proteinExistence type="predicted"/>
<dbReference type="Pfam" id="PF00003">
    <property type="entry name" value="7tm_3"/>
    <property type="match status" value="1"/>
</dbReference>
<feature type="transmembrane region" description="Helical" evidence="10">
    <location>
        <begin position="490"/>
        <end position="512"/>
    </location>
</feature>
<gene>
    <name evidence="12" type="ORF">GSLYS_00016294001</name>
</gene>
<evidence type="ECO:0000256" key="4">
    <source>
        <dbReference type="ARBA" id="ARBA00022989"/>
    </source>
</evidence>
<evidence type="ECO:0000256" key="7">
    <source>
        <dbReference type="ARBA" id="ARBA00023170"/>
    </source>
</evidence>
<dbReference type="PROSITE" id="PS50259">
    <property type="entry name" value="G_PROTEIN_RECEP_F3_4"/>
    <property type="match status" value="1"/>
</dbReference>
<keyword evidence="5" id="KW-0297">G-protein coupled receptor</keyword>